<dbReference type="AlphaFoldDB" id="A0A9W8YDB5"/>
<accession>A0A9W8YDB5</accession>
<dbReference type="Proteomes" id="UP001140560">
    <property type="component" value="Unassembled WGS sequence"/>
</dbReference>
<name>A0A9W8YDB5_9PLEO</name>
<reference evidence="2" key="1">
    <citation type="submission" date="2022-10" db="EMBL/GenBank/DDBJ databases">
        <title>Tapping the CABI collections for fungal endophytes: first genome assemblies for Collariella, Neodidymelliopsis, Ascochyta clinopodiicola, Didymella pomorum, Didymosphaeria variabile, Neocosmospora piperis and Neocucurbitaria cava.</title>
        <authorList>
            <person name="Hill R."/>
        </authorList>
    </citation>
    <scope>NUCLEOTIDE SEQUENCE</scope>
    <source>
        <strain evidence="2">IMI 356814</strain>
    </source>
</reference>
<dbReference type="OrthoDB" id="191139at2759"/>
<organism evidence="2 3">
    <name type="scientific">Neocucurbitaria cava</name>
    <dbReference type="NCBI Taxonomy" id="798079"/>
    <lineage>
        <taxon>Eukaryota</taxon>
        <taxon>Fungi</taxon>
        <taxon>Dikarya</taxon>
        <taxon>Ascomycota</taxon>
        <taxon>Pezizomycotina</taxon>
        <taxon>Dothideomycetes</taxon>
        <taxon>Pleosporomycetidae</taxon>
        <taxon>Pleosporales</taxon>
        <taxon>Pleosporineae</taxon>
        <taxon>Cucurbitariaceae</taxon>
        <taxon>Neocucurbitaria</taxon>
    </lineage>
</organism>
<evidence type="ECO:0000256" key="1">
    <source>
        <dbReference type="SAM" id="MobiDB-lite"/>
    </source>
</evidence>
<keyword evidence="3" id="KW-1185">Reference proteome</keyword>
<proteinExistence type="predicted"/>
<evidence type="ECO:0008006" key="4">
    <source>
        <dbReference type="Google" id="ProtNLM"/>
    </source>
</evidence>
<evidence type="ECO:0000313" key="2">
    <source>
        <dbReference type="EMBL" id="KAJ4374817.1"/>
    </source>
</evidence>
<evidence type="ECO:0000313" key="3">
    <source>
        <dbReference type="Proteomes" id="UP001140560"/>
    </source>
</evidence>
<protein>
    <recommendedName>
        <fullName evidence="4">Fungal N-terminal domain-containing protein</fullName>
    </recommendedName>
</protein>
<feature type="region of interest" description="Disordered" evidence="1">
    <location>
        <begin position="152"/>
        <end position="172"/>
    </location>
</feature>
<sequence>MADPVSGIITIVTVSLAIIQQTVKFIQEANVIDESTKRLLVKLKDLHKQIREVESLCKHAGSQEDEPSRFVCEDLKRCNDRLDQVRTTVEALALRSSGTFMQKATLKIRSERSKKEIEDAITDIKDLIVLIHNSIICWTYRTVTIIARRPSEAPPSYETNQTKQYEIPVNKS</sequence>
<comment type="caution">
    <text evidence="2">The sequence shown here is derived from an EMBL/GenBank/DDBJ whole genome shotgun (WGS) entry which is preliminary data.</text>
</comment>
<dbReference type="EMBL" id="JAPEUY010000003">
    <property type="protein sequence ID" value="KAJ4374817.1"/>
    <property type="molecule type" value="Genomic_DNA"/>
</dbReference>
<gene>
    <name evidence="2" type="ORF">N0V83_001894</name>
</gene>